<keyword evidence="2 7" id="KW-0813">Transport</keyword>
<keyword evidence="6 7" id="KW-0472">Membrane</keyword>
<dbReference type="InterPro" id="IPR000515">
    <property type="entry name" value="MetI-like"/>
</dbReference>
<dbReference type="Pfam" id="PF19300">
    <property type="entry name" value="BPD_transp_1_N"/>
    <property type="match status" value="1"/>
</dbReference>
<evidence type="ECO:0000256" key="7">
    <source>
        <dbReference type="RuleBase" id="RU363032"/>
    </source>
</evidence>
<evidence type="ECO:0000313" key="10">
    <source>
        <dbReference type="Proteomes" id="UP000658127"/>
    </source>
</evidence>
<dbReference type="CDD" id="cd06261">
    <property type="entry name" value="TM_PBP2"/>
    <property type="match status" value="1"/>
</dbReference>
<comment type="subcellular location">
    <subcellularLocation>
        <location evidence="1 7">Cell membrane</location>
        <topology evidence="1 7">Multi-pass membrane protein</topology>
    </subcellularLocation>
</comment>
<keyword evidence="4 7" id="KW-0812">Transmembrane</keyword>
<dbReference type="InterPro" id="IPR035906">
    <property type="entry name" value="MetI-like_sf"/>
</dbReference>
<dbReference type="EMBL" id="BMNE01000005">
    <property type="protein sequence ID" value="GGN88844.1"/>
    <property type="molecule type" value="Genomic_DNA"/>
</dbReference>
<comment type="similarity">
    <text evidence="7">Belongs to the binding-protein-dependent transport system permease family.</text>
</comment>
<accession>A0ABQ2KP81</accession>
<comment type="caution">
    <text evidence="9">The sequence shown here is derived from an EMBL/GenBank/DDBJ whole genome shotgun (WGS) entry which is preliminary data.</text>
</comment>
<feature type="transmembrane region" description="Helical" evidence="7">
    <location>
        <begin position="246"/>
        <end position="268"/>
    </location>
</feature>
<feature type="transmembrane region" description="Helical" evidence="7">
    <location>
        <begin position="130"/>
        <end position="151"/>
    </location>
</feature>
<organism evidence="9 10">
    <name type="scientific">Nocardia rhizosphaerihabitans</name>
    <dbReference type="NCBI Taxonomy" id="1691570"/>
    <lineage>
        <taxon>Bacteria</taxon>
        <taxon>Bacillati</taxon>
        <taxon>Actinomycetota</taxon>
        <taxon>Actinomycetes</taxon>
        <taxon>Mycobacteriales</taxon>
        <taxon>Nocardiaceae</taxon>
        <taxon>Nocardia</taxon>
    </lineage>
</organism>
<keyword evidence="3" id="KW-1003">Cell membrane</keyword>
<dbReference type="PANTHER" id="PTHR30465:SF0">
    <property type="entry name" value="OLIGOPEPTIDE TRANSPORT SYSTEM PERMEASE PROTEIN APPB"/>
    <property type="match status" value="1"/>
</dbReference>
<feature type="transmembrane region" description="Helical" evidence="7">
    <location>
        <begin position="290"/>
        <end position="318"/>
    </location>
</feature>
<sequence>MTGFLLRRALNYVVLLLLASFLTFSLASLTFRPLDSLEQRNPRPPQSVIDAKAEQLHLDEPIPQRYLTWLGGVVQGDFGTTLAGQPVSEELGRRVAVSLRLLILGSVIGTILGVLIGAAGAIRQYRFSDYLTTVFSLLIISTPVFLLATLLKYGALQVNTATGTQIFLYTGETSATQVVGLWNQFVDRAQHLVLPTLVLVLGAAAGYSRYQRNAMLDVLQSDFIRTARAKGLSRNRALYKHGLRTALIPMATLFAYSLGGLITGAVFVERIFGWHGVGEWFIDGVNAQDLYVVVTVATFAGLVVLVSGLLSDVVLALLDPRVRIS</sequence>
<feature type="domain" description="ABC transmembrane type-1" evidence="8">
    <location>
        <begin position="95"/>
        <end position="315"/>
    </location>
</feature>
<evidence type="ECO:0000256" key="2">
    <source>
        <dbReference type="ARBA" id="ARBA00022448"/>
    </source>
</evidence>
<dbReference type="PANTHER" id="PTHR30465">
    <property type="entry name" value="INNER MEMBRANE ABC TRANSPORTER"/>
    <property type="match status" value="1"/>
</dbReference>
<feature type="transmembrane region" description="Helical" evidence="7">
    <location>
        <begin position="189"/>
        <end position="207"/>
    </location>
</feature>
<dbReference type="SUPFAM" id="SSF161098">
    <property type="entry name" value="MetI-like"/>
    <property type="match status" value="1"/>
</dbReference>
<dbReference type="Gene3D" id="1.10.3720.10">
    <property type="entry name" value="MetI-like"/>
    <property type="match status" value="1"/>
</dbReference>
<feature type="transmembrane region" description="Helical" evidence="7">
    <location>
        <begin position="97"/>
        <end position="118"/>
    </location>
</feature>
<dbReference type="Proteomes" id="UP000658127">
    <property type="component" value="Unassembled WGS sequence"/>
</dbReference>
<dbReference type="PROSITE" id="PS50928">
    <property type="entry name" value="ABC_TM1"/>
    <property type="match status" value="1"/>
</dbReference>
<evidence type="ECO:0000259" key="8">
    <source>
        <dbReference type="PROSITE" id="PS50928"/>
    </source>
</evidence>
<keyword evidence="10" id="KW-1185">Reference proteome</keyword>
<name>A0ABQ2KP81_9NOCA</name>
<evidence type="ECO:0000313" key="9">
    <source>
        <dbReference type="EMBL" id="GGN88844.1"/>
    </source>
</evidence>
<feature type="transmembrane region" description="Helical" evidence="7">
    <location>
        <begin position="12"/>
        <end position="31"/>
    </location>
</feature>
<evidence type="ECO:0000256" key="5">
    <source>
        <dbReference type="ARBA" id="ARBA00022989"/>
    </source>
</evidence>
<keyword evidence="5 7" id="KW-1133">Transmembrane helix</keyword>
<dbReference type="InterPro" id="IPR045621">
    <property type="entry name" value="BPD_transp_1_N"/>
</dbReference>
<proteinExistence type="inferred from homology"/>
<dbReference type="RefSeq" id="WP_189032032.1">
    <property type="nucleotide sequence ID" value="NZ_BMNE01000005.1"/>
</dbReference>
<evidence type="ECO:0000256" key="4">
    <source>
        <dbReference type="ARBA" id="ARBA00022692"/>
    </source>
</evidence>
<evidence type="ECO:0000256" key="1">
    <source>
        <dbReference type="ARBA" id="ARBA00004651"/>
    </source>
</evidence>
<gene>
    <name evidence="9" type="ORF">GCM10011610_46710</name>
</gene>
<protein>
    <submittedName>
        <fullName evidence="9">Peptide ABC transporter permease</fullName>
    </submittedName>
</protein>
<reference evidence="10" key="1">
    <citation type="journal article" date="2019" name="Int. J. Syst. Evol. Microbiol.">
        <title>The Global Catalogue of Microorganisms (GCM) 10K type strain sequencing project: providing services to taxonomists for standard genome sequencing and annotation.</title>
        <authorList>
            <consortium name="The Broad Institute Genomics Platform"/>
            <consortium name="The Broad Institute Genome Sequencing Center for Infectious Disease"/>
            <person name="Wu L."/>
            <person name="Ma J."/>
        </authorList>
    </citation>
    <scope>NUCLEOTIDE SEQUENCE [LARGE SCALE GENOMIC DNA]</scope>
    <source>
        <strain evidence="10">CGMCC 4.7329</strain>
    </source>
</reference>
<evidence type="ECO:0000256" key="3">
    <source>
        <dbReference type="ARBA" id="ARBA00022475"/>
    </source>
</evidence>
<evidence type="ECO:0000256" key="6">
    <source>
        <dbReference type="ARBA" id="ARBA00023136"/>
    </source>
</evidence>
<dbReference type="Pfam" id="PF00528">
    <property type="entry name" value="BPD_transp_1"/>
    <property type="match status" value="1"/>
</dbReference>